<evidence type="ECO:0000259" key="2">
    <source>
        <dbReference type="Pfam" id="PF00248"/>
    </source>
</evidence>
<gene>
    <name evidence="3" type="ORF">E4582_08795</name>
</gene>
<feature type="region of interest" description="Disordered" evidence="1">
    <location>
        <begin position="63"/>
        <end position="97"/>
    </location>
</feature>
<name>A0A4Z1RJE9_9GAMM</name>
<accession>A0A4Z1RJE9</accession>
<evidence type="ECO:0000313" key="3">
    <source>
        <dbReference type="EMBL" id="TKS54847.1"/>
    </source>
</evidence>
<dbReference type="InterPro" id="IPR036812">
    <property type="entry name" value="NAD(P)_OxRdtase_dom_sf"/>
</dbReference>
<dbReference type="SUPFAM" id="SSF51430">
    <property type="entry name" value="NAD(P)-linked oxidoreductase"/>
    <property type="match status" value="1"/>
</dbReference>
<sequence length="411" mass="44081">MQHVGGGVHRQHRCSAGVSGQSRSARGHGCSCGATSVSETRHRRAAIARSVYQDTGVRRPGVGAVAAQSRGSRVVGTPPRWKNPWRLPHGPPRMNASIRDPQRRRLLQGLAMSTVALALPTWARAATKAADDAPILRAIPSSGERIPVVGLGTNAYGVQTAEEKAPLREVLQRLAQVPNSVIDTAPSYRNSEAVLGELIDELGLRERFFIATKVTAPGGDVAAGIAQMEASFRHLRTDTIDLMMVHNLNGAEAILPTLLEWKQAGRLRHIGITTSNNEQHAETAALIRAHPLDVVQVNYSLGNRAAEDIVFPAAQERGTAVVLNVPLGGRRGSLFGRVKDVPLPDWAAESGASSWAQLFLKYNLGHPAVTAVLPGTTRVSNLEDNLGAGRGALPDAAQRRRIEAFWDALPE</sequence>
<dbReference type="InterPro" id="IPR023210">
    <property type="entry name" value="NADP_OxRdtase_dom"/>
</dbReference>
<dbReference type="PANTHER" id="PTHR43312:SF1">
    <property type="entry name" value="NADP-DEPENDENT OXIDOREDUCTASE DOMAIN-CONTAINING PROTEIN"/>
    <property type="match status" value="1"/>
</dbReference>
<reference evidence="3 4" key="1">
    <citation type="submission" date="2019-01" db="EMBL/GenBank/DDBJ databases">
        <authorList>
            <person name="Zhang S."/>
        </authorList>
    </citation>
    <scope>NUCLEOTIDE SEQUENCE [LARGE SCALE GENOMIC DNA]</scope>
    <source>
        <strain evidence="3 4">1626</strain>
    </source>
</reference>
<evidence type="ECO:0000256" key="1">
    <source>
        <dbReference type="SAM" id="MobiDB-lite"/>
    </source>
</evidence>
<dbReference type="AlphaFoldDB" id="A0A4Z1RJE9"/>
<evidence type="ECO:0000313" key="4">
    <source>
        <dbReference type="Proteomes" id="UP000298681"/>
    </source>
</evidence>
<dbReference type="EMBL" id="SPUH01000001">
    <property type="protein sequence ID" value="TKS54847.1"/>
    <property type="molecule type" value="Genomic_DNA"/>
</dbReference>
<comment type="caution">
    <text evidence="3">The sequence shown here is derived from an EMBL/GenBank/DDBJ whole genome shotgun (WGS) entry which is preliminary data.</text>
</comment>
<organism evidence="3 4">
    <name type="scientific">Luteimonas yindakuii</name>
    <dbReference type="NCBI Taxonomy" id="2565782"/>
    <lineage>
        <taxon>Bacteria</taxon>
        <taxon>Pseudomonadati</taxon>
        <taxon>Pseudomonadota</taxon>
        <taxon>Gammaproteobacteria</taxon>
        <taxon>Lysobacterales</taxon>
        <taxon>Lysobacteraceae</taxon>
        <taxon>Luteimonas</taxon>
    </lineage>
</organism>
<dbReference type="Gene3D" id="3.20.20.100">
    <property type="entry name" value="NADP-dependent oxidoreductase domain"/>
    <property type="match status" value="1"/>
</dbReference>
<dbReference type="Proteomes" id="UP000298681">
    <property type="component" value="Unassembled WGS sequence"/>
</dbReference>
<dbReference type="CDD" id="cd19095">
    <property type="entry name" value="AKR_PA4992-like"/>
    <property type="match status" value="1"/>
</dbReference>
<dbReference type="Pfam" id="PF00248">
    <property type="entry name" value="Aldo_ket_red"/>
    <property type="match status" value="1"/>
</dbReference>
<keyword evidence="4" id="KW-1185">Reference proteome</keyword>
<feature type="region of interest" description="Disordered" evidence="1">
    <location>
        <begin position="1"/>
        <end position="35"/>
    </location>
</feature>
<dbReference type="InterPro" id="IPR053135">
    <property type="entry name" value="AKR2_Oxidoreductase"/>
</dbReference>
<protein>
    <submittedName>
        <fullName evidence="3">Aldo/keto reductase</fullName>
    </submittedName>
</protein>
<feature type="domain" description="NADP-dependent oxidoreductase" evidence="2">
    <location>
        <begin position="149"/>
        <end position="395"/>
    </location>
</feature>
<proteinExistence type="predicted"/>
<dbReference type="PANTHER" id="PTHR43312">
    <property type="entry name" value="D-THREO-ALDOSE 1-DEHYDROGENASE"/>
    <property type="match status" value="1"/>
</dbReference>